<reference evidence="1 2" key="1">
    <citation type="submission" date="2018-11" db="EMBL/GenBank/DDBJ databases">
        <title>Genomes From Bacteria Associated with the Canine Oral Cavity: a Test Case for Automated Genome-Based Taxonomic Assignment.</title>
        <authorList>
            <person name="Coil D.A."/>
            <person name="Jospin G."/>
            <person name="Darling A.E."/>
            <person name="Wallis C."/>
            <person name="Davis I.J."/>
            <person name="Harris S."/>
            <person name="Eisen J.A."/>
            <person name="Holcombe L.J."/>
            <person name="O'Flynn C."/>
        </authorList>
    </citation>
    <scope>NUCLEOTIDE SEQUENCE [LARGE SCALE GENOMIC DNA]</scope>
    <source>
        <strain evidence="1 2">OH5050</strain>
    </source>
</reference>
<dbReference type="Pfam" id="PF06108">
    <property type="entry name" value="DUF952"/>
    <property type="match status" value="1"/>
</dbReference>
<gene>
    <name evidence="1" type="ORF">EII10_12565</name>
</gene>
<sequence length="116" mass="12600">MILHIALAEDWAQAQRRGTYPWSTRGVLASQQGFVHGCATIEQVGAVMDAIYPDRPDVVLLEVDEAALVSHGLEVREEPGDPTDPGSELFPHIYGGPLPCRLLRPCPLPLPPGKPQ</sequence>
<proteinExistence type="predicted"/>
<evidence type="ECO:0000313" key="2">
    <source>
        <dbReference type="Proteomes" id="UP000271272"/>
    </source>
</evidence>
<accession>A0A3P1UPP2</accession>
<dbReference type="EMBL" id="RQZC01000037">
    <property type="protein sequence ID" value="RRD22553.1"/>
    <property type="molecule type" value="Genomic_DNA"/>
</dbReference>
<dbReference type="SUPFAM" id="SSF56399">
    <property type="entry name" value="ADP-ribosylation"/>
    <property type="match status" value="1"/>
</dbReference>
<protein>
    <submittedName>
        <fullName evidence="1">DUF952 domain-containing protein</fullName>
    </submittedName>
</protein>
<keyword evidence="2" id="KW-1185">Reference proteome</keyword>
<evidence type="ECO:0000313" key="1">
    <source>
        <dbReference type="EMBL" id="RRD22553.1"/>
    </source>
</evidence>
<organism evidence="1 2">
    <name type="scientific">Actinomyces bowdenii</name>
    <dbReference type="NCBI Taxonomy" id="131109"/>
    <lineage>
        <taxon>Bacteria</taxon>
        <taxon>Bacillati</taxon>
        <taxon>Actinomycetota</taxon>
        <taxon>Actinomycetes</taxon>
        <taxon>Actinomycetales</taxon>
        <taxon>Actinomycetaceae</taxon>
        <taxon>Actinomyces</taxon>
    </lineage>
</organism>
<dbReference type="AlphaFoldDB" id="A0A3P1UPP2"/>
<dbReference type="Gene3D" id="3.20.170.20">
    <property type="entry name" value="Protein of unknown function DUF952"/>
    <property type="match status" value="1"/>
</dbReference>
<dbReference type="InterPro" id="IPR009297">
    <property type="entry name" value="DUF952"/>
</dbReference>
<comment type="caution">
    <text evidence="1">The sequence shown here is derived from an EMBL/GenBank/DDBJ whole genome shotgun (WGS) entry which is preliminary data.</text>
</comment>
<dbReference type="OrthoDB" id="5638018at2"/>
<dbReference type="RefSeq" id="WP_124934828.1">
    <property type="nucleotide sequence ID" value="NZ_RQZC01000037.1"/>
</dbReference>
<name>A0A3P1UPP2_9ACTO</name>
<dbReference type="Proteomes" id="UP000271272">
    <property type="component" value="Unassembled WGS sequence"/>
</dbReference>